<sequence>MAREDLYPLDVDRAFANFEEIKPYITTWWTSGGQSAQLLYDGEVEVSCCSSACWQFSM</sequence>
<protein>
    <submittedName>
        <fullName evidence="1">Uncharacterized protein</fullName>
    </submittedName>
</protein>
<dbReference type="RefSeq" id="WP_280104082.1">
    <property type="nucleotide sequence ID" value="NZ_CP122961.1"/>
</dbReference>
<dbReference type="Proteomes" id="UP001179830">
    <property type="component" value="Chromosome"/>
</dbReference>
<name>A0ABY8LIU0_9GAMM</name>
<dbReference type="Gene3D" id="3.40.190.10">
    <property type="entry name" value="Periplasmic binding protein-like II"/>
    <property type="match status" value="1"/>
</dbReference>
<evidence type="ECO:0000313" key="2">
    <source>
        <dbReference type="Proteomes" id="UP001179830"/>
    </source>
</evidence>
<dbReference type="EMBL" id="CP122961">
    <property type="protein sequence ID" value="WGI24275.1"/>
    <property type="molecule type" value="Genomic_DNA"/>
</dbReference>
<dbReference type="SUPFAM" id="SSF53850">
    <property type="entry name" value="Periplasmic binding protein-like II"/>
    <property type="match status" value="1"/>
</dbReference>
<keyword evidence="2" id="KW-1185">Reference proteome</keyword>
<proteinExistence type="predicted"/>
<organism evidence="1 2">
    <name type="scientific">Halomonas alkaliantarctica</name>
    <dbReference type="NCBI Taxonomy" id="232346"/>
    <lineage>
        <taxon>Bacteria</taxon>
        <taxon>Pseudomonadati</taxon>
        <taxon>Pseudomonadota</taxon>
        <taxon>Gammaproteobacteria</taxon>
        <taxon>Oceanospirillales</taxon>
        <taxon>Halomonadaceae</taxon>
        <taxon>Halomonas</taxon>
    </lineage>
</organism>
<accession>A0ABY8LIU0</accession>
<gene>
    <name evidence="1" type="ORF">QEN58_13135</name>
</gene>
<reference evidence="1" key="1">
    <citation type="submission" date="2023-04" db="EMBL/GenBank/DDBJ databases">
        <title>Complete genome sequence of Halomonas alkaliantarctica MSP3 isolated from marine sediment, Jeju Island.</title>
        <authorList>
            <person name="Park S.-J."/>
        </authorList>
    </citation>
    <scope>NUCLEOTIDE SEQUENCE</scope>
    <source>
        <strain evidence="1">MSP3</strain>
    </source>
</reference>
<evidence type="ECO:0000313" key="1">
    <source>
        <dbReference type="EMBL" id="WGI24275.1"/>
    </source>
</evidence>